<feature type="domain" description="DUF7611" evidence="2">
    <location>
        <begin position="690"/>
        <end position="844"/>
    </location>
</feature>
<dbReference type="GeneID" id="27316672"/>
<feature type="compositionally biased region" description="Polar residues" evidence="1">
    <location>
        <begin position="350"/>
        <end position="393"/>
    </location>
</feature>
<feature type="compositionally biased region" description="Polar residues" evidence="1">
    <location>
        <begin position="499"/>
        <end position="517"/>
    </location>
</feature>
<keyword evidence="7" id="KW-1185">Reference proteome</keyword>
<dbReference type="STRING" id="253628.A0A0D2A009"/>
<evidence type="ECO:0000313" key="7">
    <source>
        <dbReference type="Proteomes" id="UP000053259"/>
    </source>
</evidence>
<feature type="domain" description="DUF7612" evidence="3">
    <location>
        <begin position="848"/>
        <end position="978"/>
    </location>
</feature>
<feature type="compositionally biased region" description="Basic and acidic residues" evidence="1">
    <location>
        <begin position="1239"/>
        <end position="1252"/>
    </location>
</feature>
<evidence type="ECO:0000259" key="4">
    <source>
        <dbReference type="Pfam" id="PF24588"/>
    </source>
</evidence>
<dbReference type="InterPro" id="IPR056032">
    <property type="entry name" value="DUF7613"/>
</dbReference>
<feature type="region of interest" description="Disordered" evidence="1">
    <location>
        <begin position="144"/>
        <end position="168"/>
    </location>
</feature>
<feature type="region of interest" description="Disordered" evidence="1">
    <location>
        <begin position="348"/>
        <end position="454"/>
    </location>
</feature>
<proteinExistence type="predicted"/>
<dbReference type="VEuPathDB" id="FungiDB:PV09_08699"/>
<feature type="region of interest" description="Disordered" evidence="1">
    <location>
        <begin position="1"/>
        <end position="20"/>
    </location>
</feature>
<feature type="region of interest" description="Disordered" evidence="1">
    <location>
        <begin position="207"/>
        <end position="298"/>
    </location>
</feature>
<dbReference type="InterPro" id="IPR056030">
    <property type="entry name" value="DUF7611"/>
</dbReference>
<feature type="region of interest" description="Disordered" evidence="1">
    <location>
        <begin position="492"/>
        <end position="517"/>
    </location>
</feature>
<dbReference type="Pfam" id="PF24587">
    <property type="entry name" value="DUF7612"/>
    <property type="match status" value="1"/>
</dbReference>
<dbReference type="HOGENOM" id="CLU_003334_1_0_1"/>
<dbReference type="InterPro" id="IPR056033">
    <property type="entry name" value="DUF7614"/>
</dbReference>
<feature type="compositionally biased region" description="Polar residues" evidence="1">
    <location>
        <begin position="245"/>
        <end position="298"/>
    </location>
</feature>
<dbReference type="InParanoid" id="A0A0D2A009"/>
<evidence type="ECO:0000259" key="5">
    <source>
        <dbReference type="Pfam" id="PF24589"/>
    </source>
</evidence>
<feature type="region of interest" description="Disordered" evidence="1">
    <location>
        <begin position="30"/>
        <end position="70"/>
    </location>
</feature>
<feature type="domain" description="DUF7613" evidence="4">
    <location>
        <begin position="983"/>
        <end position="1139"/>
    </location>
</feature>
<name>A0A0D2A009_9PEZI</name>
<accession>A0A0D2A009</accession>
<gene>
    <name evidence="6" type="ORF">PV09_08699</name>
</gene>
<dbReference type="Pfam" id="PF24588">
    <property type="entry name" value="DUF7613"/>
    <property type="match status" value="1"/>
</dbReference>
<evidence type="ECO:0000256" key="1">
    <source>
        <dbReference type="SAM" id="MobiDB-lite"/>
    </source>
</evidence>
<dbReference type="EMBL" id="KN847574">
    <property type="protein sequence ID" value="KIV99634.1"/>
    <property type="molecule type" value="Genomic_DNA"/>
</dbReference>
<feature type="region of interest" description="Disordered" evidence="1">
    <location>
        <begin position="1239"/>
        <end position="1260"/>
    </location>
</feature>
<dbReference type="Pfam" id="PF24589">
    <property type="entry name" value="DUF7614"/>
    <property type="match status" value="1"/>
</dbReference>
<evidence type="ECO:0000259" key="2">
    <source>
        <dbReference type="Pfam" id="PF24586"/>
    </source>
</evidence>
<feature type="compositionally biased region" description="Polar residues" evidence="1">
    <location>
        <begin position="209"/>
        <end position="218"/>
    </location>
</feature>
<evidence type="ECO:0000259" key="3">
    <source>
        <dbReference type="Pfam" id="PF24587"/>
    </source>
</evidence>
<sequence>MSEDSAAVAKRHHGVSKFLSKDRWREKLANNLTGSSASPEPHAPGEFTLSDDVNDFLRPSTSKARPVSPKAPRIGIDVAAAQRWASDAASSAAGHSLPTPSIMRKKDYPRRALNLVVQFSNTMPEIIGEGGDDSDEPVIEIAKRLEQSGRRRPRPLLPPRPITAPDTAQPVVHELPRTHELEVQTAAPELAARQLLSDLDHLQEPVHLSEQSRNNSFPTDEPDFVPKPIKRTQTRFSDLGDDENGNGSSSENARPSVDSGSVRSTRSGSEPGQVASPASRSTSYRQQALQSTLDGSPLQLRTTRLEDLHFGGKRNSLSSPTFQEKISRMRAEEGQALHSAVEKDPFLDQFDTSNEPVSDQSAAGETTTQRSMSQGRPSLQLGQNPSSAAATLNVQSQFSQVPSPSLSVAEPTPSVQPHTTIPPRKPIVPSPVDVQLRPAPSDPDQGPAPRVSPALNVTIPNRLDYSQTSNSSPPSRGSESAVGYVPLATAAATSSSSTPGSITPNTASSLRPPTNATPNAALGQIALDDFADRCSHMSGIFRLQAEFERPMYEFTPLQWLRAAVWWFLRGRLGVESLVRSKPRSIDGRTDFVHGQELLSQPHVDLAKAWWILVELIPSHPQLPASETADYAERSMEARNAADLATAELFESCDVLMSNLKSVLASMKRNGVMPPTHALIQGQDQTIWIKYPELSAALHPILSGLNGRALTEVVNIPKFSPLSVMAVTDTRLDFSYNRCFVNAMLGTGDPDIERIPLPAVVSVMRERNDWHPKLTICTQRELVTICIQGDRKRGPSWQDVKWSESSRSLHVGLPHGYSLSVQLNEPDFRQLFNLYNHTFRVQSSLLPLANERIVYETSLVDFQYKDSRQPPAFPPDRVKRCRIRIFAKTETKYEGSGERKIYRGFRVLAVTSPKNRILGSASHDVGLRYPTLVAAVKDTANPSLPAQTLYVQEDRRQCSLLMVFGNEQDSRMLLDTLNSFVLVQGETQVAAVRLKSLNIESSDQADAFSGSSKNPFAKMHWREVLTLSKNQETPGSGFESLGPSDSLRVVAQAGEGTLTDRVDVGPGELKLRLSPDGKPDLTILRGAQESLSITLDPSQVPPQLPVDLADIQRTAFMLPTLRTLSFFSLEDLHAFQASITSFHVTYDGLAQTFTIARRRPVTALSRHKKLEAGTSRIQVVSHERQRIVQLLAFFDDMPQADCLNFQLKGVDQFERYEDKHAKGRYGVKLVDAKFTLPIKEKPDKEDRGSRSDTPDNGGTKFANLEKKFVSLDALEPPAENDDIFVGFESEQERERFLQALPAPPQAHKGLTIRRRI</sequence>
<organism evidence="6 7">
    <name type="scientific">Verruconis gallopava</name>
    <dbReference type="NCBI Taxonomy" id="253628"/>
    <lineage>
        <taxon>Eukaryota</taxon>
        <taxon>Fungi</taxon>
        <taxon>Dikarya</taxon>
        <taxon>Ascomycota</taxon>
        <taxon>Pezizomycotina</taxon>
        <taxon>Dothideomycetes</taxon>
        <taxon>Pleosporomycetidae</taxon>
        <taxon>Venturiales</taxon>
        <taxon>Sympoventuriaceae</taxon>
        <taxon>Verruconis</taxon>
    </lineage>
</organism>
<protein>
    <submittedName>
        <fullName evidence="6">Uncharacterized protein</fullName>
    </submittedName>
</protein>
<dbReference type="Pfam" id="PF24586">
    <property type="entry name" value="DUF7611"/>
    <property type="match status" value="1"/>
</dbReference>
<dbReference type="Proteomes" id="UP000053259">
    <property type="component" value="Unassembled WGS sequence"/>
</dbReference>
<reference evidence="6 7" key="1">
    <citation type="submission" date="2015-01" db="EMBL/GenBank/DDBJ databases">
        <title>The Genome Sequence of Ochroconis gallopava CBS43764.</title>
        <authorList>
            <consortium name="The Broad Institute Genomics Platform"/>
            <person name="Cuomo C."/>
            <person name="de Hoog S."/>
            <person name="Gorbushina A."/>
            <person name="Stielow B."/>
            <person name="Teixiera M."/>
            <person name="Abouelleil A."/>
            <person name="Chapman S.B."/>
            <person name="Priest M."/>
            <person name="Young S.K."/>
            <person name="Wortman J."/>
            <person name="Nusbaum C."/>
            <person name="Birren B."/>
        </authorList>
    </citation>
    <scope>NUCLEOTIDE SEQUENCE [LARGE SCALE GENOMIC DNA]</scope>
    <source>
        <strain evidence="6 7">CBS 43764</strain>
    </source>
</reference>
<dbReference type="RefSeq" id="XP_016209504.1">
    <property type="nucleotide sequence ID" value="XM_016362637.1"/>
</dbReference>
<evidence type="ECO:0000313" key="6">
    <source>
        <dbReference type="EMBL" id="KIV99634.1"/>
    </source>
</evidence>
<feature type="domain" description="DUF7614" evidence="5">
    <location>
        <begin position="1145"/>
        <end position="1300"/>
    </location>
</feature>
<dbReference type="InterPro" id="IPR056031">
    <property type="entry name" value="DUF7612"/>
</dbReference>
<feature type="compositionally biased region" description="Low complexity" evidence="1">
    <location>
        <begin position="394"/>
        <end position="408"/>
    </location>
</feature>
<dbReference type="OrthoDB" id="4356615at2759"/>